<evidence type="ECO:0000256" key="3">
    <source>
        <dbReference type="ARBA" id="ARBA00023157"/>
    </source>
</evidence>
<proteinExistence type="inferred from homology"/>
<keyword evidence="3" id="KW-1015">Disulfide bond</keyword>
<dbReference type="EMBL" id="CCKQ01004192">
    <property type="protein sequence ID" value="CDW75344.1"/>
    <property type="molecule type" value="Genomic_DNA"/>
</dbReference>
<protein>
    <recommendedName>
        <fullName evidence="5">Cytochrome c oxidase assembly protein COX19</fullName>
    </recommendedName>
</protein>
<accession>A0A078A3M1</accession>
<dbReference type="GO" id="GO:0033617">
    <property type="term" value="P:mitochondrial respiratory chain complex IV assembly"/>
    <property type="evidence" value="ECO:0007669"/>
    <property type="project" value="TreeGrafter"/>
</dbReference>
<sequence length="351" mass="40990">MASRRSRQPITAPDKGSFPLDHFHECEEHAVLYNSCLDKHQLMPKRCQKFQINYIECRMKHGLMGKEKIENLGYSSVNSWDSEENKKKELFKKLVEIDKMAERNVRRMRGQENPDNNLYQSYNLKDKMSTDSNITLYVHVIPQTTLLIQQTIKLNLSEEHLVNDLRIKDGNKIYAVRSFSTSEEGQTIPLNRMLSSFFENHSDVYCSVDISVDPKKHVKPIEVKPVQKAVNDKKVSGIISADKLVTMTKYSFYESGKNWVKVLLEFKDIKKHDQDKIKIDFQKRTFSLKIFDYNGQNYLFSVPKLQCYIIPEQSTITIKNDSIQINLRKAKEDDNWWSLFKTKAVGETESD</sequence>
<dbReference type="GO" id="GO:0005758">
    <property type="term" value="C:mitochondrial intermembrane space"/>
    <property type="evidence" value="ECO:0007669"/>
    <property type="project" value="TreeGrafter"/>
</dbReference>
<dbReference type="PROSITE" id="PS51203">
    <property type="entry name" value="CS"/>
    <property type="match status" value="1"/>
</dbReference>
<dbReference type="InterPro" id="IPR009069">
    <property type="entry name" value="Cys_alpha_HP_mot_SF"/>
</dbReference>
<evidence type="ECO:0000313" key="8">
    <source>
        <dbReference type="Proteomes" id="UP000039865"/>
    </source>
</evidence>
<gene>
    <name evidence="7" type="primary">Contig15706.g16731</name>
    <name evidence="7" type="ORF">STYLEM_4331</name>
</gene>
<evidence type="ECO:0000256" key="4">
    <source>
        <dbReference type="ARBA" id="ARBA00038223"/>
    </source>
</evidence>
<comment type="similarity">
    <text evidence="4">Belongs to the COX19 family.</text>
</comment>
<dbReference type="InParanoid" id="A0A078A3M1"/>
<dbReference type="AlphaFoldDB" id="A0A078A3M1"/>
<dbReference type="Gene3D" id="2.60.40.790">
    <property type="match status" value="1"/>
</dbReference>
<evidence type="ECO:0000259" key="6">
    <source>
        <dbReference type="PROSITE" id="PS51203"/>
    </source>
</evidence>
<keyword evidence="8" id="KW-1185">Reference proteome</keyword>
<evidence type="ECO:0000256" key="5">
    <source>
        <dbReference type="ARBA" id="ARBA00039385"/>
    </source>
</evidence>
<organism evidence="7 8">
    <name type="scientific">Stylonychia lemnae</name>
    <name type="common">Ciliate</name>
    <dbReference type="NCBI Taxonomy" id="5949"/>
    <lineage>
        <taxon>Eukaryota</taxon>
        <taxon>Sar</taxon>
        <taxon>Alveolata</taxon>
        <taxon>Ciliophora</taxon>
        <taxon>Intramacronucleata</taxon>
        <taxon>Spirotrichea</taxon>
        <taxon>Stichotrichia</taxon>
        <taxon>Sporadotrichida</taxon>
        <taxon>Oxytrichidae</taxon>
        <taxon>Stylonychinae</taxon>
        <taxon>Stylonychia</taxon>
    </lineage>
</organism>
<comment type="subcellular location">
    <subcellularLocation>
        <location evidence="1">Cytoplasm</location>
    </subcellularLocation>
</comment>
<dbReference type="PROSITE" id="PS51808">
    <property type="entry name" value="CHCH"/>
    <property type="match status" value="1"/>
</dbReference>
<dbReference type="SUPFAM" id="SSF47072">
    <property type="entry name" value="Cysteine alpha-hairpin motif"/>
    <property type="match status" value="1"/>
</dbReference>
<evidence type="ECO:0000256" key="1">
    <source>
        <dbReference type="ARBA" id="ARBA00004496"/>
    </source>
</evidence>
<dbReference type="Proteomes" id="UP000039865">
    <property type="component" value="Unassembled WGS sequence"/>
</dbReference>
<dbReference type="SUPFAM" id="SSF49764">
    <property type="entry name" value="HSP20-like chaperones"/>
    <property type="match status" value="1"/>
</dbReference>
<dbReference type="InterPro" id="IPR008978">
    <property type="entry name" value="HSP20-like_chaperone"/>
</dbReference>
<dbReference type="Pfam" id="PF04969">
    <property type="entry name" value="CS"/>
    <property type="match status" value="1"/>
</dbReference>
<reference evidence="7 8" key="1">
    <citation type="submission" date="2014-06" db="EMBL/GenBank/DDBJ databases">
        <authorList>
            <person name="Swart Estienne"/>
        </authorList>
    </citation>
    <scope>NUCLEOTIDE SEQUENCE [LARGE SCALE GENOMIC DNA]</scope>
    <source>
        <strain evidence="7 8">130c</strain>
    </source>
</reference>
<dbReference type="InterPro" id="IPR007052">
    <property type="entry name" value="CS_dom"/>
</dbReference>
<name>A0A078A3M1_STYLE</name>
<feature type="domain" description="CS" evidence="6">
    <location>
        <begin position="245"/>
        <end position="340"/>
    </location>
</feature>
<keyword evidence="2" id="KW-0963">Cytoplasm</keyword>
<dbReference type="PANTHER" id="PTHR21107:SF2">
    <property type="entry name" value="CYTOCHROME C OXIDASE ASSEMBLY PROTEIN COX19"/>
    <property type="match status" value="1"/>
</dbReference>
<dbReference type="PANTHER" id="PTHR21107">
    <property type="entry name" value="CYTOCHROME C OXIDASE ASSEMBLY PROTEIN COX19"/>
    <property type="match status" value="1"/>
</dbReference>
<evidence type="ECO:0000256" key="2">
    <source>
        <dbReference type="ARBA" id="ARBA00022490"/>
    </source>
</evidence>
<dbReference type="InterPro" id="IPR051383">
    <property type="entry name" value="COX19"/>
</dbReference>
<dbReference type="OrthoDB" id="268594at2759"/>
<evidence type="ECO:0000313" key="7">
    <source>
        <dbReference type="EMBL" id="CDW75344.1"/>
    </source>
</evidence>